<keyword evidence="1" id="KW-0472">Membrane</keyword>
<feature type="transmembrane region" description="Helical" evidence="1">
    <location>
        <begin position="12"/>
        <end position="32"/>
    </location>
</feature>
<reference evidence="2 3" key="1">
    <citation type="submission" date="2018-01" db="EMBL/GenBank/DDBJ databases">
        <title>Co-occurrence of chitin degradation, pigmentation and bioactivity in marine Pseudoalteromonas.</title>
        <authorList>
            <person name="Paulsen S."/>
            <person name="Gram L."/>
            <person name="Machado H."/>
        </authorList>
    </citation>
    <scope>NUCLEOTIDE SEQUENCE [LARGE SCALE GENOMIC DNA]</scope>
    <source>
        <strain evidence="2 3">S1946</strain>
    </source>
</reference>
<dbReference type="Proteomes" id="UP000292345">
    <property type="component" value="Unassembled WGS sequence"/>
</dbReference>
<organism evidence="2 3">
    <name type="scientific">Pseudoalteromonas rubra</name>
    <dbReference type="NCBI Taxonomy" id="43658"/>
    <lineage>
        <taxon>Bacteria</taxon>
        <taxon>Pseudomonadati</taxon>
        <taxon>Pseudomonadota</taxon>
        <taxon>Gammaproteobacteria</taxon>
        <taxon>Alteromonadales</taxon>
        <taxon>Pseudoalteromonadaceae</taxon>
        <taxon>Pseudoalteromonas</taxon>
    </lineage>
</organism>
<sequence length="277" mass="31010">MKPRWNTVKISVLIIACAVLDLLLTLLGVWSVEGVTRAWVLSFEAMTLTILFINSLMIRHSVYQYQDGHPGQVLANLMVFSMLLCLTGDVINFNLTQSYFQHGEVVKHDYLADSVWFFMPGYTLMFIACWRLLGYSARQTRYFVIAMLITAAMGLLSYLNMHIPGSGWYVSLMTGIYAVFIAQAALLGLCFLINTNLPVRSRCLMATAMILATFADALIGQFWIFGNEGQGYYPQIRAINWVVYITSQAIVIHLPEVTLSKDHGSSRTCAAEAGFAK</sequence>
<dbReference type="AlphaFoldDB" id="A0A4Q7EB91"/>
<dbReference type="EMBL" id="PPUZ01000039">
    <property type="protein sequence ID" value="RZM78417.1"/>
    <property type="molecule type" value="Genomic_DNA"/>
</dbReference>
<feature type="transmembrane region" description="Helical" evidence="1">
    <location>
        <begin position="204"/>
        <end position="226"/>
    </location>
</feature>
<gene>
    <name evidence="2" type="ORF">C3B51_14665</name>
</gene>
<accession>A0A4Q7EB91</accession>
<protein>
    <submittedName>
        <fullName evidence="2">Uncharacterized protein</fullName>
    </submittedName>
</protein>
<feature type="transmembrane region" description="Helical" evidence="1">
    <location>
        <begin position="74"/>
        <end position="95"/>
    </location>
</feature>
<keyword evidence="1" id="KW-0812">Transmembrane</keyword>
<dbReference type="RefSeq" id="WP_130245512.1">
    <property type="nucleotide sequence ID" value="NZ_PPUZ01000039.1"/>
</dbReference>
<feature type="transmembrane region" description="Helical" evidence="1">
    <location>
        <begin position="142"/>
        <end position="161"/>
    </location>
</feature>
<feature type="transmembrane region" description="Helical" evidence="1">
    <location>
        <begin position="167"/>
        <end position="192"/>
    </location>
</feature>
<evidence type="ECO:0000313" key="3">
    <source>
        <dbReference type="Proteomes" id="UP000292345"/>
    </source>
</evidence>
<keyword evidence="1" id="KW-1133">Transmembrane helix</keyword>
<feature type="transmembrane region" description="Helical" evidence="1">
    <location>
        <begin position="38"/>
        <end position="62"/>
    </location>
</feature>
<proteinExistence type="predicted"/>
<feature type="transmembrane region" description="Helical" evidence="1">
    <location>
        <begin position="115"/>
        <end position="133"/>
    </location>
</feature>
<evidence type="ECO:0000256" key="1">
    <source>
        <dbReference type="SAM" id="Phobius"/>
    </source>
</evidence>
<evidence type="ECO:0000313" key="2">
    <source>
        <dbReference type="EMBL" id="RZM78417.1"/>
    </source>
</evidence>
<name>A0A4Q7EB91_9GAMM</name>
<comment type="caution">
    <text evidence="2">The sequence shown here is derived from an EMBL/GenBank/DDBJ whole genome shotgun (WGS) entry which is preliminary data.</text>
</comment>